<accession>A0A1G7BR13</accession>
<dbReference type="PROSITE" id="PS51257">
    <property type="entry name" value="PROKAR_LIPOPROTEIN"/>
    <property type="match status" value="1"/>
</dbReference>
<gene>
    <name evidence="2" type="ORF">SAMN04488105_102290</name>
</gene>
<dbReference type="SUPFAM" id="SSF55797">
    <property type="entry name" value="PR-1-like"/>
    <property type="match status" value="1"/>
</dbReference>
<dbReference type="STRING" id="282683.SAMN04488105_102290"/>
<evidence type="ECO:0000313" key="2">
    <source>
        <dbReference type="EMBL" id="SDE28645.1"/>
    </source>
</evidence>
<name>A0A1G7BR13_9RHOB</name>
<dbReference type="Pfam" id="PF00188">
    <property type="entry name" value="CAP"/>
    <property type="match status" value="1"/>
</dbReference>
<reference evidence="3" key="1">
    <citation type="submission" date="2016-10" db="EMBL/GenBank/DDBJ databases">
        <authorList>
            <person name="Varghese N."/>
            <person name="Submissions S."/>
        </authorList>
    </citation>
    <scope>NUCLEOTIDE SEQUENCE [LARGE SCALE GENOMIC DNA]</scope>
    <source>
        <strain evidence="3">DSM 10146</strain>
    </source>
</reference>
<sequence length="158" mass="17359">MRWMMLAAGLMAAGCAVSTSTPEVASQGKSQGTLRLAAAPAPSVSLNDFRTTNGRQALKRSPRLQAAAEAHARDMARMGRMTHRGSNGSEVSDRVLQQGYRFGRVAENIAETGRGPDRVMDLWINSPSHRRNMLIKDVTHYGMARNGDYYALVVARRR</sequence>
<dbReference type="PANTHER" id="PTHR31157:SF1">
    <property type="entry name" value="SCP DOMAIN-CONTAINING PROTEIN"/>
    <property type="match status" value="1"/>
</dbReference>
<dbReference type="AlphaFoldDB" id="A0A1G7BR13"/>
<keyword evidence="3" id="KW-1185">Reference proteome</keyword>
<dbReference type="Gene3D" id="3.40.33.10">
    <property type="entry name" value="CAP"/>
    <property type="match status" value="1"/>
</dbReference>
<dbReference type="EMBL" id="FNAV01000002">
    <property type="protein sequence ID" value="SDE28645.1"/>
    <property type="molecule type" value="Genomic_DNA"/>
</dbReference>
<evidence type="ECO:0000259" key="1">
    <source>
        <dbReference type="Pfam" id="PF00188"/>
    </source>
</evidence>
<protein>
    <submittedName>
        <fullName evidence="2">Cysteine-rich secretory protein family protein</fullName>
    </submittedName>
</protein>
<organism evidence="2 3">
    <name type="scientific">Salipiger thiooxidans</name>
    <dbReference type="NCBI Taxonomy" id="282683"/>
    <lineage>
        <taxon>Bacteria</taxon>
        <taxon>Pseudomonadati</taxon>
        <taxon>Pseudomonadota</taxon>
        <taxon>Alphaproteobacteria</taxon>
        <taxon>Rhodobacterales</taxon>
        <taxon>Roseobacteraceae</taxon>
        <taxon>Salipiger</taxon>
    </lineage>
</organism>
<dbReference type="InterPro" id="IPR014044">
    <property type="entry name" value="CAP_dom"/>
</dbReference>
<dbReference type="RefSeq" id="WP_242661625.1">
    <property type="nucleotide sequence ID" value="NZ_FNAV01000002.1"/>
</dbReference>
<dbReference type="InterPro" id="IPR035940">
    <property type="entry name" value="CAP_sf"/>
</dbReference>
<dbReference type="PANTHER" id="PTHR31157">
    <property type="entry name" value="SCP DOMAIN-CONTAINING PROTEIN"/>
    <property type="match status" value="1"/>
</dbReference>
<dbReference type="CDD" id="cd05379">
    <property type="entry name" value="CAP_bacterial"/>
    <property type="match status" value="1"/>
</dbReference>
<evidence type="ECO:0000313" key="3">
    <source>
        <dbReference type="Proteomes" id="UP000198994"/>
    </source>
</evidence>
<proteinExistence type="predicted"/>
<dbReference type="Proteomes" id="UP000198994">
    <property type="component" value="Unassembled WGS sequence"/>
</dbReference>
<feature type="domain" description="SCP" evidence="1">
    <location>
        <begin position="46"/>
        <end position="148"/>
    </location>
</feature>